<reference evidence="7 8" key="1">
    <citation type="submission" date="2020-02" db="EMBL/GenBank/DDBJ databases">
        <title>Draft genome sequence of Limisphaera ngatamarikiensis NGM72.4T, a thermophilic Verrucomicrobia grouped in subdivision 3.</title>
        <authorList>
            <person name="Carere C.R."/>
            <person name="Steen J."/>
            <person name="Hugenholtz P."/>
            <person name="Stott M.B."/>
        </authorList>
    </citation>
    <scope>NUCLEOTIDE SEQUENCE [LARGE SCALE GENOMIC DNA]</scope>
    <source>
        <strain evidence="7 8">NGM72.4</strain>
    </source>
</reference>
<dbReference type="SUPFAM" id="SSF52096">
    <property type="entry name" value="ClpP/crotonase"/>
    <property type="match status" value="1"/>
</dbReference>
<proteinExistence type="inferred from homology"/>
<dbReference type="CDD" id="cd07023">
    <property type="entry name" value="S49_Sppa_N_C"/>
    <property type="match status" value="1"/>
</dbReference>
<dbReference type="NCBIfam" id="TIGR00706">
    <property type="entry name" value="SppA_dom"/>
    <property type="match status" value="1"/>
</dbReference>
<evidence type="ECO:0000256" key="4">
    <source>
        <dbReference type="ARBA" id="ARBA00022825"/>
    </source>
</evidence>
<comment type="caution">
    <text evidence="7">The sequence shown here is derived from an EMBL/GenBank/DDBJ whole genome shotgun (WGS) entry which is preliminary data.</text>
</comment>
<dbReference type="RefSeq" id="WP_165108221.1">
    <property type="nucleotide sequence ID" value="NZ_JAAKYA010000076.1"/>
</dbReference>
<gene>
    <name evidence="7" type="primary">sppA</name>
    <name evidence="7" type="ORF">G4L39_11025</name>
</gene>
<keyword evidence="8" id="KW-1185">Reference proteome</keyword>
<keyword evidence="5" id="KW-0472">Membrane</keyword>
<dbReference type="PANTHER" id="PTHR42987">
    <property type="entry name" value="PEPTIDASE S49"/>
    <property type="match status" value="1"/>
</dbReference>
<evidence type="ECO:0000256" key="5">
    <source>
        <dbReference type="SAM" id="Phobius"/>
    </source>
</evidence>
<accession>A0A6M1RQT9</accession>
<dbReference type="InterPro" id="IPR047272">
    <property type="entry name" value="S49_SppA_C"/>
</dbReference>
<dbReference type="Gene3D" id="3.90.226.10">
    <property type="entry name" value="2-enoyl-CoA Hydratase, Chain A, domain 1"/>
    <property type="match status" value="2"/>
</dbReference>
<dbReference type="InterPro" id="IPR004635">
    <property type="entry name" value="Pept_S49_SppA"/>
</dbReference>
<evidence type="ECO:0000313" key="8">
    <source>
        <dbReference type="Proteomes" id="UP000477311"/>
    </source>
</evidence>
<evidence type="ECO:0000256" key="3">
    <source>
        <dbReference type="ARBA" id="ARBA00022801"/>
    </source>
</evidence>
<keyword evidence="2" id="KW-0645">Protease</keyword>
<dbReference type="GO" id="GO:0008236">
    <property type="term" value="F:serine-type peptidase activity"/>
    <property type="evidence" value="ECO:0007669"/>
    <property type="project" value="UniProtKB-KW"/>
</dbReference>
<sequence length="359" mass="39645">MIRPTGGAAAGRRRPRGWVWLLVLGFVGLGLWVTWTVVSGLVRLEGVTVAAGRGGGPRLEEVVLEDHGVREKVAVVDLQGIITSELVDPLGFDLVDVIRAQLKRAGQDSRVRAVILRINSPGGEVLASDELYRAVRRFQQEYEKPVVALMENVAASGGYYVAVASRWIVANEMTLTGSIGVILSTWNYRGLMDKVGIRPYTYKSGRFKDMLSGSRDPSEIPPEEREMLQALIDEVFARFKQVVAEGRKAAAEANQSEGRQLVENWEEFADGRVFSGAEAYRLGFVDELGNFETAKERAMALAGVEEANVVRYQRRLTFADLFPFFGGEGRAHTVKVDFGLELPHLRAGHLYFLPPALVP</sequence>
<evidence type="ECO:0000259" key="6">
    <source>
        <dbReference type="Pfam" id="PF01343"/>
    </source>
</evidence>
<comment type="similarity">
    <text evidence="1">Belongs to the peptidase S49 family.</text>
</comment>
<protein>
    <submittedName>
        <fullName evidence="7">Signal peptide peptidase SppA</fullName>
    </submittedName>
</protein>
<dbReference type="Pfam" id="PF01343">
    <property type="entry name" value="Peptidase_S49"/>
    <property type="match status" value="1"/>
</dbReference>
<dbReference type="PANTHER" id="PTHR42987:SF4">
    <property type="entry name" value="PROTEASE SOHB-RELATED"/>
    <property type="match status" value="1"/>
</dbReference>
<keyword evidence="4" id="KW-0720">Serine protease</keyword>
<feature type="domain" description="Peptidase S49" evidence="6">
    <location>
        <begin position="141"/>
        <end position="304"/>
    </location>
</feature>
<dbReference type="AlphaFoldDB" id="A0A6M1RQT9"/>
<dbReference type="GO" id="GO:0006508">
    <property type="term" value="P:proteolysis"/>
    <property type="evidence" value="ECO:0007669"/>
    <property type="project" value="UniProtKB-KW"/>
</dbReference>
<dbReference type="InterPro" id="IPR002142">
    <property type="entry name" value="Peptidase_S49"/>
</dbReference>
<evidence type="ECO:0000256" key="2">
    <source>
        <dbReference type="ARBA" id="ARBA00022670"/>
    </source>
</evidence>
<keyword evidence="5" id="KW-1133">Transmembrane helix</keyword>
<dbReference type="Proteomes" id="UP000477311">
    <property type="component" value="Unassembled WGS sequence"/>
</dbReference>
<feature type="transmembrane region" description="Helical" evidence="5">
    <location>
        <begin position="18"/>
        <end position="38"/>
    </location>
</feature>
<evidence type="ECO:0000313" key="7">
    <source>
        <dbReference type="EMBL" id="NGO39919.1"/>
    </source>
</evidence>
<dbReference type="InterPro" id="IPR029045">
    <property type="entry name" value="ClpP/crotonase-like_dom_sf"/>
</dbReference>
<name>A0A6M1RQT9_9BACT</name>
<organism evidence="7 8">
    <name type="scientific">Limisphaera ngatamarikiensis</name>
    <dbReference type="NCBI Taxonomy" id="1324935"/>
    <lineage>
        <taxon>Bacteria</taxon>
        <taxon>Pseudomonadati</taxon>
        <taxon>Verrucomicrobiota</taxon>
        <taxon>Verrucomicrobiia</taxon>
        <taxon>Limisphaerales</taxon>
        <taxon>Limisphaeraceae</taxon>
        <taxon>Limisphaera</taxon>
    </lineage>
</organism>
<dbReference type="EMBL" id="JAAKYA010000076">
    <property type="protein sequence ID" value="NGO39919.1"/>
    <property type="molecule type" value="Genomic_DNA"/>
</dbReference>
<keyword evidence="5" id="KW-0812">Transmembrane</keyword>
<evidence type="ECO:0000256" key="1">
    <source>
        <dbReference type="ARBA" id="ARBA00008683"/>
    </source>
</evidence>
<keyword evidence="3" id="KW-0378">Hydrolase</keyword>